<dbReference type="OrthoDB" id="1703838at2"/>
<dbReference type="RefSeq" id="WP_050354149.1">
    <property type="nucleotide sequence ID" value="NZ_LGSS01000002.1"/>
</dbReference>
<dbReference type="AlphaFoldDB" id="A0A0L0WE74"/>
<name>A0A0L0WE74_GOTPU</name>
<keyword evidence="4" id="KW-1185">Reference proteome</keyword>
<feature type="domain" description="SLH" evidence="2">
    <location>
        <begin position="233"/>
        <end position="296"/>
    </location>
</feature>
<sequence>MGKLKSKITTALVTASILITSLSSPIQGVSIATANSYEGIREYKELYNNINFYDVKNHWSRDSVYKMSALSVIKGMGQGRFNPEGILTKEEALTLIVRLLGLEGEGQRIGQGTIKKGDTGGYQILDAGYYWFNGHLKVASKSGIITKEEEAKIVELTEGQKKEIEREASKRLETYKANKNLGKKQLDEIKKQLNQKIQREYTWKKSISREQVAVWIARAAKLENTDGRNQQMVFNFVDWKSINTGYIPVIEAVVQKGIMSGDDKGRFNPKSPLKRSEMAKLMDNIHEDILKEQGYIIKVGTVDNVVPMSEYIEGSYIQKRHFSIKNDDNTATEISVKSSSNAKYNGGFIGYKNRQLVLPESINTYDDIKYYINNEGKVVFVEALWDKNASVKGVIENVDQNNYTISVKDYYGRIHNYNIIKEVDVKINGQGSNLSNLIYGQEVTLKLLNGKVVGIDGYLDTGDDGYIHPGERVERGTVLYVDKRYGEVTVISENKQIKYTVPSYTPILKNNVNVGIDGLKEGDIIKLDFDEYQGNTPIKIYILTENTKQISNIYKGEISHYNVDKNEIVLRSPSVYKQGKWTNESSQKLLPLKYNLEVFREGKAITKQQLKNYVGVEVYILSENNFSKEEGSRVILKNGYERTYFNSIDNITYGDRRIRVDYSDVYFDDSTIILKDGRLISPYNLKQGDSISVVTHGSNVASVITVEGVTKPTTELVVYRGRIEEVLNRELELYRPTIVDGIEKDSSRRSYVKITDDTQILDVREASPKKISVKDFLDSGLHSSNKYNEYYNEYVYTVVRDGVALAINIVNPNSEADAITTANIGNINLDNETITIKDIKDWSNLTQTWKINNSSSITLDIEDGIFIKNGKPVDMSQISTKDNIYVMRRNNKGYIIICR</sequence>
<feature type="domain" description="SLH" evidence="2">
    <location>
        <begin position="47"/>
        <end position="110"/>
    </location>
</feature>
<proteinExistence type="predicted"/>
<dbReference type="STRING" id="1503.CLPU_2c02210"/>
<evidence type="ECO:0000256" key="1">
    <source>
        <dbReference type="SAM" id="Coils"/>
    </source>
</evidence>
<accession>A0A0L0WE74</accession>
<evidence type="ECO:0000313" key="3">
    <source>
        <dbReference type="EMBL" id="KNF09769.1"/>
    </source>
</evidence>
<feature type="coiled-coil region" evidence="1">
    <location>
        <begin position="147"/>
        <end position="192"/>
    </location>
</feature>
<evidence type="ECO:0000313" key="4">
    <source>
        <dbReference type="Proteomes" id="UP000037267"/>
    </source>
</evidence>
<dbReference type="Proteomes" id="UP000037267">
    <property type="component" value="Unassembled WGS sequence"/>
</dbReference>
<evidence type="ECO:0000259" key="2">
    <source>
        <dbReference type="PROSITE" id="PS51272"/>
    </source>
</evidence>
<keyword evidence="1" id="KW-0175">Coiled coil</keyword>
<gene>
    <name evidence="3" type="ORF">CLPU_2c02210</name>
</gene>
<dbReference type="EMBL" id="LGSS01000002">
    <property type="protein sequence ID" value="KNF09769.1"/>
    <property type="molecule type" value="Genomic_DNA"/>
</dbReference>
<organism evidence="3 4">
    <name type="scientific">Gottschalkia purinilytica</name>
    <name type="common">Clostridium purinilyticum</name>
    <dbReference type="NCBI Taxonomy" id="1503"/>
    <lineage>
        <taxon>Bacteria</taxon>
        <taxon>Bacillati</taxon>
        <taxon>Bacillota</taxon>
        <taxon>Tissierellia</taxon>
        <taxon>Tissierellales</taxon>
        <taxon>Gottschalkiaceae</taxon>
        <taxon>Gottschalkia</taxon>
    </lineage>
</organism>
<dbReference type="InterPro" id="IPR001119">
    <property type="entry name" value="SLH_dom"/>
</dbReference>
<dbReference type="Pfam" id="PF00395">
    <property type="entry name" value="SLH"/>
    <property type="match status" value="2"/>
</dbReference>
<protein>
    <submittedName>
        <fullName evidence="3">S-layer domain-containing protein</fullName>
    </submittedName>
</protein>
<comment type="caution">
    <text evidence="3">The sequence shown here is derived from an EMBL/GenBank/DDBJ whole genome shotgun (WGS) entry which is preliminary data.</text>
</comment>
<reference evidence="4" key="1">
    <citation type="submission" date="2015-07" db="EMBL/GenBank/DDBJ databases">
        <title>Draft genome sequence of the purine-degrading Gottschalkia purinilyticum DSM 1384 (formerly Clostridium purinilyticum).</title>
        <authorList>
            <person name="Poehlein A."/>
            <person name="Schiel-Bengelsdorf B."/>
            <person name="Bengelsdorf F.R."/>
            <person name="Daniel R."/>
            <person name="Duerre P."/>
        </authorList>
    </citation>
    <scope>NUCLEOTIDE SEQUENCE [LARGE SCALE GENOMIC DNA]</scope>
    <source>
        <strain evidence="4">DSM 1384</strain>
    </source>
</reference>
<dbReference type="PROSITE" id="PS51272">
    <property type="entry name" value="SLH"/>
    <property type="match status" value="2"/>
</dbReference>